<protein>
    <submittedName>
        <fullName evidence="2">Uncharacterized protein</fullName>
    </submittedName>
</protein>
<accession>A0A7S2R6X0</accession>
<reference evidence="2" key="1">
    <citation type="submission" date="2021-01" db="EMBL/GenBank/DDBJ databases">
        <authorList>
            <person name="Corre E."/>
            <person name="Pelletier E."/>
            <person name="Niang G."/>
            <person name="Scheremetjew M."/>
            <person name="Finn R."/>
            <person name="Kale V."/>
            <person name="Holt S."/>
            <person name="Cochrane G."/>
            <person name="Meng A."/>
            <person name="Brown T."/>
            <person name="Cohen L."/>
        </authorList>
    </citation>
    <scope>NUCLEOTIDE SEQUENCE</scope>
    <source>
        <strain evidence="2">CCMP1243</strain>
    </source>
</reference>
<feature type="compositionally biased region" description="Polar residues" evidence="1">
    <location>
        <begin position="406"/>
        <end position="417"/>
    </location>
</feature>
<proteinExistence type="predicted"/>
<feature type="region of interest" description="Disordered" evidence="1">
    <location>
        <begin position="569"/>
        <end position="592"/>
    </location>
</feature>
<gene>
    <name evidence="2" type="ORF">RMAR1173_LOCUS1375</name>
</gene>
<feature type="region of interest" description="Disordered" evidence="1">
    <location>
        <begin position="80"/>
        <end position="168"/>
    </location>
</feature>
<feature type="compositionally biased region" description="Low complexity" evidence="1">
    <location>
        <begin position="577"/>
        <end position="592"/>
    </location>
</feature>
<organism evidence="2">
    <name type="scientific">Rhizochromulina marina</name>
    <dbReference type="NCBI Taxonomy" id="1034831"/>
    <lineage>
        <taxon>Eukaryota</taxon>
        <taxon>Sar</taxon>
        <taxon>Stramenopiles</taxon>
        <taxon>Ochrophyta</taxon>
        <taxon>Dictyochophyceae</taxon>
        <taxon>Rhizochromulinales</taxon>
        <taxon>Rhizochromulina</taxon>
    </lineage>
</organism>
<dbReference type="EMBL" id="HBHJ01002181">
    <property type="protein sequence ID" value="CAD9662427.1"/>
    <property type="molecule type" value="Transcribed_RNA"/>
</dbReference>
<dbReference type="AlphaFoldDB" id="A0A7S2R6X0"/>
<feature type="region of interest" description="Disordered" evidence="1">
    <location>
        <begin position="354"/>
        <end position="417"/>
    </location>
</feature>
<name>A0A7S2R6X0_9STRA</name>
<sequence>MGDHREQVWRWWWVPAGGGTMDPAQTVQVSQARQFSGVPLPGSSAPAAVMSAERGGTWLPGSFPGRMHGVTGGVDPAHIGHGDTVSEFSGGPRGADVRLAPSHAGVPVQGVLPPGTVRAGSGQDSERASVELSPSLAPSPPPRSPHRASARSSPRRREERNKGQKPRAVRVGIKCVNCAPGCPNLGSRRHHHVSGMCGRCHQRWIKRANDRWTMHHCFSKCRCQRCGVSRGRNLLVGVAASRKVPVRAVARTPTPTTLAGDGGAEAPSAAAGAGPDSLDLSADADPSSGFLWANHAQSMLLRSFDGLRGGTNVVPEDHERQDGTLPLLDSFATAFFAVAGDEMLRSEVPVQECASPQDCGSERQHQPQHGTGVSPETALASRHRRGRNQSNHHETEVSRRGANVGDDSSASEWATSSRTACEADGSWPRRLEALSSAESPCEITLCIMPPTTVAHPEANAGVFPMHVSSMNPKATAFFRCPPLHLREQCILLPLVRIFPFLEDLAKIWAMFLRLQLTCRPQKALLVVTSSADVKRVTLESYMAFIPAEEASVQEERLPGCTFATLTTWEPSSSTEEGSASNAHGHAAGPMSR</sequence>
<evidence type="ECO:0000313" key="2">
    <source>
        <dbReference type="EMBL" id="CAD9662427.1"/>
    </source>
</evidence>
<feature type="compositionally biased region" description="Low complexity" evidence="1">
    <location>
        <begin position="264"/>
        <end position="280"/>
    </location>
</feature>
<feature type="region of interest" description="Disordered" evidence="1">
    <location>
        <begin position="253"/>
        <end position="280"/>
    </location>
</feature>
<evidence type="ECO:0000256" key="1">
    <source>
        <dbReference type="SAM" id="MobiDB-lite"/>
    </source>
</evidence>